<keyword evidence="9 10" id="KW-0670">Pyruvate</keyword>
<keyword evidence="2 10" id="KW-0210">Decarboxylase</keyword>
<feature type="active site" description="Schiff-base intermediate with substrate; via pyruvic acid" evidence="10">
    <location>
        <position position="113"/>
    </location>
</feature>
<dbReference type="Gene3D" id="3.60.90.10">
    <property type="entry name" value="S-adenosylmethionine decarboxylase"/>
    <property type="match status" value="1"/>
</dbReference>
<dbReference type="UniPathway" id="UPA00331">
    <property type="reaction ID" value="UER00451"/>
</dbReference>
<dbReference type="Pfam" id="PF02675">
    <property type="entry name" value="AdoMet_dc"/>
    <property type="match status" value="1"/>
</dbReference>
<dbReference type="SUPFAM" id="SSF56276">
    <property type="entry name" value="S-adenosylmethionine decarboxylase"/>
    <property type="match status" value="1"/>
</dbReference>
<evidence type="ECO:0000256" key="1">
    <source>
        <dbReference type="ARBA" id="ARBA00022691"/>
    </source>
</evidence>
<dbReference type="RefSeq" id="WP_138622966.1">
    <property type="nucleotide sequence ID" value="NZ_SZVP01000008.1"/>
</dbReference>
<evidence type="ECO:0000256" key="8">
    <source>
        <dbReference type="ARBA" id="ARBA00023270"/>
    </source>
</evidence>
<keyword evidence="8 10" id="KW-0704">Schiff base</keyword>
<organism evidence="11 12">
    <name type="scientific">Colwellia ponticola</name>
    <dbReference type="NCBI Taxonomy" id="2304625"/>
    <lineage>
        <taxon>Bacteria</taxon>
        <taxon>Pseudomonadati</taxon>
        <taxon>Pseudomonadota</taxon>
        <taxon>Gammaproteobacteria</taxon>
        <taxon>Alteromonadales</taxon>
        <taxon>Colwelliaceae</taxon>
        <taxon>Colwellia</taxon>
    </lineage>
</organism>
<comment type="similarity">
    <text evidence="10">Belongs to the prokaryotic AdoMetDC family. Type 2 subfamily.</text>
</comment>
<dbReference type="EC" id="4.1.1.50" evidence="10"/>
<evidence type="ECO:0000256" key="3">
    <source>
        <dbReference type="ARBA" id="ARBA00022813"/>
    </source>
</evidence>
<dbReference type="PANTHER" id="PTHR33866">
    <property type="entry name" value="S-ADENOSYLMETHIONINE DECARBOXYLASE PROENZYME"/>
    <property type="match status" value="1"/>
</dbReference>
<feature type="site" description="Cleavage (non-hydrolytic); by autolysis" evidence="10">
    <location>
        <begin position="112"/>
        <end position="113"/>
    </location>
</feature>
<protein>
    <recommendedName>
        <fullName evidence="10">S-adenosylmethionine decarboxylase proenzyme</fullName>
        <shortName evidence="10">AdoMetDC</shortName>
        <shortName evidence="10">SAMDC</shortName>
        <ecNumber evidence="10">4.1.1.50</ecNumber>
    </recommendedName>
    <component>
        <recommendedName>
            <fullName evidence="10">S-adenosylmethionine decarboxylase beta chain</fullName>
        </recommendedName>
    </component>
    <component>
        <recommendedName>
            <fullName evidence="10">S-adenosylmethionine decarboxylase alpha chain</fullName>
        </recommendedName>
    </component>
</protein>
<dbReference type="AlphaFoldDB" id="A0A8H2JP70"/>
<comment type="function">
    <text evidence="10">Catalyzes the decarboxylation of S-adenosylmethionine to S-adenosylmethioninamine (dcAdoMet), the propylamine donor required for the synthesis of the polyamines spermine and spermidine from the diamine putrescine.</text>
</comment>
<evidence type="ECO:0000313" key="11">
    <source>
        <dbReference type="EMBL" id="TMM45105.1"/>
    </source>
</evidence>
<keyword evidence="5 10" id="KW-0620">Polyamine biosynthesis</keyword>
<keyword evidence="6 10" id="KW-0865">Zymogen</keyword>
<name>A0A8H2JP70_9GAMM</name>
<comment type="pathway">
    <text evidence="10">Amine and polyamine biosynthesis; S-adenosylmethioninamine biosynthesis; S-adenosylmethioninamine from S-adenosyl-L-methionine: step 1/1.</text>
</comment>
<accession>A0A8H2JP70</accession>
<dbReference type="GO" id="GO:0005829">
    <property type="term" value="C:cytosol"/>
    <property type="evidence" value="ECO:0007669"/>
    <property type="project" value="TreeGrafter"/>
</dbReference>
<dbReference type="InterPro" id="IPR009165">
    <property type="entry name" value="S-AdoMet_deCO2ase_bac"/>
</dbReference>
<dbReference type="Proteomes" id="UP000307702">
    <property type="component" value="Unassembled WGS sequence"/>
</dbReference>
<dbReference type="HAMAP" id="MF_00465">
    <property type="entry name" value="AdoMetDC_2"/>
    <property type="match status" value="1"/>
</dbReference>
<keyword evidence="4 10" id="KW-0745">Spermidine biosynthesis</keyword>
<feature type="modified residue" description="Pyruvic acid (Ser); by autocatalysis" evidence="10">
    <location>
        <position position="113"/>
    </location>
</feature>
<dbReference type="OrthoDB" id="5290709at2"/>
<dbReference type="EMBL" id="SZVP01000008">
    <property type="protein sequence ID" value="TMM45105.1"/>
    <property type="molecule type" value="Genomic_DNA"/>
</dbReference>
<evidence type="ECO:0000256" key="6">
    <source>
        <dbReference type="ARBA" id="ARBA00023145"/>
    </source>
</evidence>
<keyword evidence="12" id="KW-1185">Reference proteome</keyword>
<keyword evidence="7 10" id="KW-0456">Lyase</keyword>
<reference evidence="11 12" key="1">
    <citation type="submission" date="2019-05" db="EMBL/GenBank/DDBJ databases">
        <title>Colwellia ponticola sp. nov., isolated from seawater.</title>
        <authorList>
            <person name="Yoon J.-H."/>
        </authorList>
    </citation>
    <scope>NUCLEOTIDE SEQUENCE [LARGE SCALE GENOMIC DNA]</scope>
    <source>
        <strain evidence="11 12">OISW-25</strain>
    </source>
</reference>
<feature type="active site" description="Proton donor; for catalytic activity" evidence="10">
    <location>
        <position position="141"/>
    </location>
</feature>
<sequence length="264" mass="29450">MPSHNKIPLYGFNSLTKSLSFSLYRVYYLPLDKSDKKHAIGTSTQRVTDYNAYINKTYSSERLTQLLTKVCQAIGGNVLNIASQDYTPQGASVTLMISEEAEPTSLVAHLDKSHLCIHTYPEEAPQNGIAIFRADVELSTCGVISPLKVLDYVIETFSADVIDIDYRVRGMTRDQQGKKRFCDANITNISEHLAHSTLAQYRVNNSVMTAHNLFHCKLARQSIELSQHVFNADNCLGDDTITALDKVKVTAQLKAEIAELYQGK</sequence>
<dbReference type="GO" id="GO:0008295">
    <property type="term" value="P:spermidine biosynthetic process"/>
    <property type="evidence" value="ECO:0007669"/>
    <property type="project" value="UniProtKB-UniRule"/>
</dbReference>
<keyword evidence="3 10" id="KW-0068">Autocatalytic cleavage</keyword>
<evidence type="ECO:0000256" key="7">
    <source>
        <dbReference type="ARBA" id="ARBA00023239"/>
    </source>
</evidence>
<dbReference type="InterPro" id="IPR003826">
    <property type="entry name" value="AdoMetDC_fam_prok"/>
</dbReference>
<evidence type="ECO:0000256" key="4">
    <source>
        <dbReference type="ARBA" id="ARBA00023066"/>
    </source>
</evidence>
<evidence type="ECO:0000256" key="9">
    <source>
        <dbReference type="ARBA" id="ARBA00023317"/>
    </source>
</evidence>
<comment type="cofactor">
    <cofactor evidence="10">
        <name>pyruvate</name>
        <dbReference type="ChEBI" id="CHEBI:15361"/>
    </cofactor>
    <text evidence="10">Binds 1 pyruvoyl group covalently per subunit.</text>
</comment>
<comment type="PTM">
    <text evidence="10">Is synthesized initially as an inactive proenzyme. Formation of the active enzyme involves a self-maturation process in which the active site pyruvoyl group is generated from an internal serine residue via an autocatalytic post-translational modification. Two non-identical subunits are generated from the proenzyme in this reaction, and the pyruvate is formed at the N-terminus of the alpha chain, which is derived from the carboxyl end of the proenzyme. The post-translation cleavage follows an unusual pathway, termed non-hydrolytic serinolysis, in which the side chain hydroxyl group of the serine supplies its oxygen atom to form the C-terminus of the beta chain, while the remainder of the serine residue undergoes an oxidative deamination to produce ammonia and the pyruvoyl group blocking the N-terminus of the alpha chain.</text>
</comment>
<feature type="active site" description="Proton acceptor; for processing activity" evidence="10">
    <location>
        <position position="118"/>
    </location>
</feature>
<evidence type="ECO:0000256" key="10">
    <source>
        <dbReference type="HAMAP-Rule" id="MF_00465"/>
    </source>
</evidence>
<comment type="caution">
    <text evidence="11">The sequence shown here is derived from an EMBL/GenBank/DDBJ whole genome shotgun (WGS) entry which is preliminary data.</text>
</comment>
<keyword evidence="1 10" id="KW-0949">S-adenosyl-L-methionine</keyword>
<evidence type="ECO:0000313" key="12">
    <source>
        <dbReference type="Proteomes" id="UP000307702"/>
    </source>
</evidence>
<evidence type="ECO:0000256" key="2">
    <source>
        <dbReference type="ARBA" id="ARBA00022793"/>
    </source>
</evidence>
<dbReference type="GO" id="GO:0004014">
    <property type="term" value="F:adenosylmethionine decarboxylase activity"/>
    <property type="evidence" value="ECO:0007669"/>
    <property type="project" value="UniProtKB-UniRule"/>
</dbReference>
<feature type="chain" id="PRO_5035031208" description="S-adenosylmethionine decarboxylase alpha chain" evidence="10">
    <location>
        <begin position="113"/>
        <end position="264"/>
    </location>
</feature>
<proteinExistence type="inferred from homology"/>
<gene>
    <name evidence="10 11" type="primary">speD</name>
    <name evidence="11" type="ORF">FCS21_10075</name>
</gene>
<dbReference type="PANTHER" id="PTHR33866:SF1">
    <property type="entry name" value="S-ADENOSYLMETHIONINE DECARBOXYLASE PROENZYME"/>
    <property type="match status" value="1"/>
</dbReference>
<dbReference type="InterPro" id="IPR016067">
    <property type="entry name" value="S-AdoMet_deCO2ase_core"/>
</dbReference>
<comment type="catalytic activity">
    <reaction evidence="10">
        <text>S-adenosyl-L-methionine + H(+) = S-adenosyl 3-(methylsulfanyl)propylamine + CO2</text>
        <dbReference type="Rhea" id="RHEA:15981"/>
        <dbReference type="ChEBI" id="CHEBI:15378"/>
        <dbReference type="ChEBI" id="CHEBI:16526"/>
        <dbReference type="ChEBI" id="CHEBI:57443"/>
        <dbReference type="ChEBI" id="CHEBI:59789"/>
        <dbReference type="EC" id="4.1.1.50"/>
    </reaction>
</comment>
<comment type="subunit">
    <text evidence="10">Heterooctamer of four alpha and four beta chains arranged as a tetramer of alpha/beta heterodimers.</text>
</comment>
<evidence type="ECO:0000256" key="5">
    <source>
        <dbReference type="ARBA" id="ARBA00023115"/>
    </source>
</evidence>
<feature type="chain" id="PRO_5035031209" description="S-adenosylmethionine decarboxylase beta chain" evidence="10">
    <location>
        <begin position="1"/>
        <end position="112"/>
    </location>
</feature>